<protein>
    <submittedName>
        <fullName evidence="1">Uncharacterized protein</fullName>
    </submittedName>
</protein>
<dbReference type="VEuPathDB" id="FungiDB:PLEOSDRAFT_170432"/>
<dbReference type="OrthoDB" id="3045863at2759"/>
<reference evidence="2" key="1">
    <citation type="journal article" date="2014" name="Proc. Natl. Acad. Sci. U.S.A.">
        <title>Extensive sampling of basidiomycete genomes demonstrates inadequacy of the white-rot/brown-rot paradigm for wood decay fungi.</title>
        <authorList>
            <person name="Riley R."/>
            <person name="Salamov A.A."/>
            <person name="Brown D.W."/>
            <person name="Nagy L.G."/>
            <person name="Floudas D."/>
            <person name="Held B.W."/>
            <person name="Levasseur A."/>
            <person name="Lombard V."/>
            <person name="Morin E."/>
            <person name="Otillar R."/>
            <person name="Lindquist E.A."/>
            <person name="Sun H."/>
            <person name="LaButti K.M."/>
            <person name="Schmutz J."/>
            <person name="Jabbour D."/>
            <person name="Luo H."/>
            <person name="Baker S.E."/>
            <person name="Pisabarro A.G."/>
            <person name="Walton J.D."/>
            <person name="Blanchette R.A."/>
            <person name="Henrissat B."/>
            <person name="Martin F."/>
            <person name="Cullen D."/>
            <person name="Hibbett D.S."/>
            <person name="Grigoriev I.V."/>
        </authorList>
    </citation>
    <scope>NUCLEOTIDE SEQUENCE [LARGE SCALE GENOMIC DNA]</scope>
    <source>
        <strain evidence="2">PC15</strain>
    </source>
</reference>
<dbReference type="HOGENOM" id="CLU_1750462_0_0_1"/>
<dbReference type="AlphaFoldDB" id="A0A067NC42"/>
<accession>A0A067NC42</accession>
<dbReference type="EMBL" id="KL198011">
    <property type="protein sequence ID" value="KDQ24530.1"/>
    <property type="molecule type" value="Genomic_DNA"/>
</dbReference>
<sequence length="149" mass="16817">MPLTTEYYSLTSGRRSKAPVDEIKKPRFLALKEFRWDRRLRSDDTSPSANIPTGILGQGYHSGRGYRAELQAEYPEFQPPKHGWFTLNQGWENSTDRVVDMVDSYGGANLPSRAYDQTGSDKSGMGRGIVFLAWGNWAAKRVVQLDKVS</sequence>
<evidence type="ECO:0000313" key="1">
    <source>
        <dbReference type="EMBL" id="KDQ24530.1"/>
    </source>
</evidence>
<evidence type="ECO:0000313" key="2">
    <source>
        <dbReference type="Proteomes" id="UP000027073"/>
    </source>
</evidence>
<organism evidence="1 2">
    <name type="scientific">Pleurotus ostreatus (strain PC15)</name>
    <name type="common">Oyster mushroom</name>
    <dbReference type="NCBI Taxonomy" id="1137138"/>
    <lineage>
        <taxon>Eukaryota</taxon>
        <taxon>Fungi</taxon>
        <taxon>Dikarya</taxon>
        <taxon>Basidiomycota</taxon>
        <taxon>Agaricomycotina</taxon>
        <taxon>Agaricomycetes</taxon>
        <taxon>Agaricomycetidae</taxon>
        <taxon>Agaricales</taxon>
        <taxon>Pleurotineae</taxon>
        <taxon>Pleurotaceae</taxon>
        <taxon>Pleurotus</taxon>
    </lineage>
</organism>
<dbReference type="Proteomes" id="UP000027073">
    <property type="component" value="Unassembled WGS sequence"/>
</dbReference>
<proteinExistence type="predicted"/>
<dbReference type="STRING" id="1137138.A0A067NC42"/>
<dbReference type="InParanoid" id="A0A067NC42"/>
<gene>
    <name evidence="1" type="ORF">PLEOSDRAFT_170432</name>
</gene>
<name>A0A067NC42_PLEO1</name>